<dbReference type="Pfam" id="PF00990">
    <property type="entry name" value="GGDEF"/>
    <property type="match status" value="1"/>
</dbReference>
<dbReference type="EMBL" id="BAAFGK010000001">
    <property type="protein sequence ID" value="GAB0055725.1"/>
    <property type="molecule type" value="Genomic_DNA"/>
</dbReference>
<dbReference type="RefSeq" id="WP_420903439.1">
    <property type="nucleotide sequence ID" value="NZ_BAAFGK010000001.1"/>
</dbReference>
<dbReference type="PANTHER" id="PTHR46663:SF2">
    <property type="entry name" value="GGDEF DOMAIN-CONTAINING PROTEIN"/>
    <property type="match status" value="1"/>
</dbReference>
<keyword evidence="1" id="KW-0812">Transmembrane</keyword>
<feature type="transmembrane region" description="Helical" evidence="1">
    <location>
        <begin position="291"/>
        <end position="314"/>
    </location>
</feature>
<accession>A0ABQ0C4B4</accession>
<feature type="domain" description="GGDEF" evidence="2">
    <location>
        <begin position="412"/>
        <end position="545"/>
    </location>
</feature>
<dbReference type="InterPro" id="IPR029787">
    <property type="entry name" value="Nucleotide_cyclase"/>
</dbReference>
<dbReference type="Gene3D" id="3.30.70.270">
    <property type="match status" value="1"/>
</dbReference>
<gene>
    <name evidence="3" type="ORF">SIID45300_00020</name>
</gene>
<dbReference type="SUPFAM" id="SSF55073">
    <property type="entry name" value="Nucleotide cyclase"/>
    <property type="match status" value="1"/>
</dbReference>
<dbReference type="InterPro" id="IPR000160">
    <property type="entry name" value="GGDEF_dom"/>
</dbReference>
<keyword evidence="1" id="KW-1133">Transmembrane helix</keyword>
<feature type="transmembrane region" description="Helical" evidence="1">
    <location>
        <begin position="24"/>
        <end position="46"/>
    </location>
</feature>
<keyword evidence="4" id="KW-1185">Reference proteome</keyword>
<comment type="caution">
    <text evidence="3">The sequence shown here is derived from an EMBL/GenBank/DDBJ whole genome shotgun (WGS) entry which is preliminary data.</text>
</comment>
<evidence type="ECO:0000313" key="3">
    <source>
        <dbReference type="EMBL" id="GAB0055725.1"/>
    </source>
</evidence>
<organism evidence="3 4">
    <name type="scientific">Candidatus Magnetaquiglobus chichijimensis</name>
    <dbReference type="NCBI Taxonomy" id="3141448"/>
    <lineage>
        <taxon>Bacteria</taxon>
        <taxon>Pseudomonadati</taxon>
        <taxon>Pseudomonadota</taxon>
        <taxon>Magnetococcia</taxon>
        <taxon>Magnetococcales</taxon>
        <taxon>Candidatus Magnetaquicoccaceae</taxon>
        <taxon>Candidatus Magnetaquiglobus</taxon>
    </lineage>
</organism>
<name>A0ABQ0C4B4_9PROT</name>
<dbReference type="CDD" id="cd01949">
    <property type="entry name" value="GGDEF"/>
    <property type="match status" value="1"/>
</dbReference>
<dbReference type="Proteomes" id="UP001628193">
    <property type="component" value="Unassembled WGS sequence"/>
</dbReference>
<dbReference type="InterPro" id="IPR043128">
    <property type="entry name" value="Rev_trsase/Diguanyl_cyclase"/>
</dbReference>
<evidence type="ECO:0000313" key="4">
    <source>
        <dbReference type="Proteomes" id="UP001628193"/>
    </source>
</evidence>
<evidence type="ECO:0000256" key="1">
    <source>
        <dbReference type="SAM" id="Phobius"/>
    </source>
</evidence>
<reference evidence="3 4" key="1">
    <citation type="submission" date="2024-09" db="EMBL/GenBank/DDBJ databases">
        <title>Draft genome sequence of Candidatus Magnetaquicoccaceae bacterium FCR-1.</title>
        <authorList>
            <person name="Shimoshige H."/>
            <person name="Shimamura S."/>
            <person name="Taoka A."/>
            <person name="Kobayashi H."/>
            <person name="Maekawa T."/>
        </authorList>
    </citation>
    <scope>NUCLEOTIDE SEQUENCE [LARGE SCALE GENOMIC DNA]</scope>
    <source>
        <strain evidence="3 4">FCR-1</strain>
    </source>
</reference>
<dbReference type="InterPro" id="IPR052163">
    <property type="entry name" value="DGC-Regulatory_Protein"/>
</dbReference>
<dbReference type="PROSITE" id="PS50887">
    <property type="entry name" value="GGDEF"/>
    <property type="match status" value="1"/>
</dbReference>
<keyword evidence="1" id="KW-0472">Membrane</keyword>
<sequence>METTDDHTTPTGASEHRRYRGRSLLIPIVGLLILTVLATMSVGYFINYPFLNETLHTKAKIEHEARAAQIGFLIDHEASVLSQLANAVSRDGELQEAVTAFNQDFNRLMRKVLFLSETIRGVDFISVLDVSGKSLFATEGLVGEKPLPSEAVSKGIKTGGHLVSIAIESRWAMVSLAPITVQRKAVGLLVLGRWIHPDLARGQGTKSTGMAIGHPDGFLASTLDGTIWPIPDPDRVRACPEGSAALTDRVAESDLGLLYAPLSIVGRTFCVILPVDFSAIRLALRDNALRLGWSSLIIILMIGLLGLTMHFLILQPLNRLRDKAMILVEVCSNERIDTPQLSKSGKGNEIQILDHAFETASTAIYSYIGELHHQKEHFEDMAIRDPLTGLGNRRLFSQLVEKTLAVCQRYRRRMAVMYLDLDRFKPINDTLGHDVGDLLLKAVAGRLKQALRESDVVFRLGGDEFAALLPECAEGEVARQLGERLICEVAKPYHLNGHDCTIGVSVGIAIFPDHAEQLEGLLKCADVALYAAKDAGRGVCRLHGDP</sequence>
<protein>
    <recommendedName>
        <fullName evidence="2">GGDEF domain-containing protein</fullName>
    </recommendedName>
</protein>
<dbReference type="PANTHER" id="PTHR46663">
    <property type="entry name" value="DIGUANYLATE CYCLASE DGCT-RELATED"/>
    <property type="match status" value="1"/>
</dbReference>
<dbReference type="SMART" id="SM00267">
    <property type="entry name" value="GGDEF"/>
    <property type="match status" value="1"/>
</dbReference>
<dbReference type="NCBIfam" id="TIGR00254">
    <property type="entry name" value="GGDEF"/>
    <property type="match status" value="1"/>
</dbReference>
<proteinExistence type="predicted"/>
<evidence type="ECO:0000259" key="2">
    <source>
        <dbReference type="PROSITE" id="PS50887"/>
    </source>
</evidence>